<organism evidence="1">
    <name type="scientific">Podoviridae sp. ct8Lf7</name>
    <dbReference type="NCBI Taxonomy" id="2827723"/>
    <lineage>
        <taxon>Viruses</taxon>
        <taxon>Duplodnaviria</taxon>
        <taxon>Heunggongvirae</taxon>
        <taxon>Uroviricota</taxon>
        <taxon>Caudoviricetes</taxon>
    </lineage>
</organism>
<name>A0A8S5S1C1_9CAUD</name>
<reference evidence="1" key="1">
    <citation type="journal article" date="2021" name="Proc. Natl. Acad. Sci. U.S.A.">
        <title>A Catalog of Tens of Thousands of Viruses from Human Metagenomes Reveals Hidden Associations with Chronic Diseases.</title>
        <authorList>
            <person name="Tisza M.J."/>
            <person name="Buck C.B."/>
        </authorList>
    </citation>
    <scope>NUCLEOTIDE SEQUENCE</scope>
    <source>
        <strain evidence="1">Ct8Lf7</strain>
    </source>
</reference>
<sequence>MVREFIVFSYLVLAPLGDLSASFCKSLMVMGEYA</sequence>
<evidence type="ECO:0000313" key="1">
    <source>
        <dbReference type="EMBL" id="DAF44696.1"/>
    </source>
</evidence>
<proteinExistence type="predicted"/>
<dbReference type="EMBL" id="BK032511">
    <property type="protein sequence ID" value="DAF44696.1"/>
    <property type="molecule type" value="Genomic_DNA"/>
</dbReference>
<accession>A0A8S5S1C1</accession>
<protein>
    <submittedName>
        <fullName evidence="1">Uncharacterized protein</fullName>
    </submittedName>
</protein>